<dbReference type="STRING" id="1423803.FD13_GL001532"/>
<sequence length="52" mass="5412">MDTIAAGVATGAWSSWWINHRDHGMGITCAIEGPSGWPATVSEYGGYVASVS</sequence>
<accession>A0A0R2DRV9</accession>
<dbReference type="EMBL" id="AYZH01000004">
    <property type="protein sequence ID" value="KRN02813.1"/>
    <property type="molecule type" value="Genomic_DNA"/>
</dbReference>
<reference evidence="1 2" key="1">
    <citation type="journal article" date="2015" name="Genome Announc.">
        <title>Expanding the biotechnology potential of lactobacilli through comparative genomics of 213 strains and associated genera.</title>
        <authorList>
            <person name="Sun Z."/>
            <person name="Harris H.M."/>
            <person name="McCann A."/>
            <person name="Guo C."/>
            <person name="Argimon S."/>
            <person name="Zhang W."/>
            <person name="Yang X."/>
            <person name="Jeffery I.B."/>
            <person name="Cooney J.C."/>
            <person name="Kagawa T.F."/>
            <person name="Liu W."/>
            <person name="Song Y."/>
            <person name="Salvetti E."/>
            <person name="Wrobel A."/>
            <person name="Rasinkangas P."/>
            <person name="Parkhill J."/>
            <person name="Rea M.C."/>
            <person name="O'Sullivan O."/>
            <person name="Ritari J."/>
            <person name="Douillard F.P."/>
            <person name="Paul Ross R."/>
            <person name="Yang R."/>
            <person name="Briner A.E."/>
            <person name="Felis G.E."/>
            <person name="de Vos W.M."/>
            <person name="Barrangou R."/>
            <person name="Klaenhammer T.R."/>
            <person name="Caufield P.W."/>
            <person name="Cui Y."/>
            <person name="Zhang H."/>
            <person name="O'Toole P.W."/>
        </authorList>
    </citation>
    <scope>NUCLEOTIDE SEQUENCE [LARGE SCALE GENOMIC DNA]</scope>
    <source>
        <strain evidence="1 2">DSM 21775</strain>
    </source>
</reference>
<evidence type="ECO:0000313" key="1">
    <source>
        <dbReference type="EMBL" id="KRN02813.1"/>
    </source>
</evidence>
<evidence type="ECO:0000313" key="2">
    <source>
        <dbReference type="Proteomes" id="UP000051589"/>
    </source>
</evidence>
<comment type="caution">
    <text evidence="1">The sequence shown here is derived from an EMBL/GenBank/DDBJ whole genome shotgun (WGS) entry which is preliminary data.</text>
</comment>
<organism evidence="1 2">
    <name type="scientific">Levilactobacillus senmaizukei DSM 21775 = NBRC 103853</name>
    <dbReference type="NCBI Taxonomy" id="1423803"/>
    <lineage>
        <taxon>Bacteria</taxon>
        <taxon>Bacillati</taxon>
        <taxon>Bacillota</taxon>
        <taxon>Bacilli</taxon>
        <taxon>Lactobacillales</taxon>
        <taxon>Lactobacillaceae</taxon>
        <taxon>Levilactobacillus</taxon>
    </lineage>
</organism>
<dbReference type="Proteomes" id="UP000051589">
    <property type="component" value="Unassembled WGS sequence"/>
</dbReference>
<protein>
    <submittedName>
        <fullName evidence="1">Uncharacterized protein</fullName>
    </submittedName>
</protein>
<dbReference type="PATRIC" id="fig|1423803.3.peg.1579"/>
<gene>
    <name evidence="1" type="ORF">FD13_GL001532</name>
</gene>
<keyword evidence="2" id="KW-1185">Reference proteome</keyword>
<proteinExistence type="predicted"/>
<dbReference type="AlphaFoldDB" id="A0A0R2DRV9"/>
<name>A0A0R2DRV9_9LACO</name>